<name>A0A211ZQ96_9PROT</name>
<sequence>MMSVIRQLGDGSIGGAATYGGTTAGTSSSYTLAMTPPIAAYTTGRIYTFNVHVDNSPSCLLNIDGKGAKPIRKTDGGLLEIGDLRTGTTYEVVDIGTSFRMLSPWGADRGSAALRDVGTASGNLPEIANGSGQFNAAVDAAHKTLDNLSGDGVRRTTWASIAFGGAGNTIATFGGAAVVRNGPGLYTISFPSIGGGHAHVSITIDHSPTGENAQSYVVAGTRTATGVQIVTNNGNSSPAPFDPARVSVQISRIL</sequence>
<gene>
    <name evidence="1" type="ORF">BWR60_09610</name>
</gene>
<comment type="caution">
    <text evidence="1">The sequence shown here is derived from an EMBL/GenBank/DDBJ whole genome shotgun (WGS) entry which is preliminary data.</text>
</comment>
<evidence type="ECO:0000313" key="2">
    <source>
        <dbReference type="Proteomes" id="UP000196655"/>
    </source>
</evidence>
<reference evidence="2" key="1">
    <citation type="submission" date="2017-05" db="EMBL/GenBank/DDBJ databases">
        <authorList>
            <person name="Macchi M."/>
            <person name="Festa S."/>
            <person name="Coppotelli B.M."/>
            <person name="Morelli I.S."/>
        </authorList>
    </citation>
    <scope>NUCLEOTIDE SEQUENCE [LARGE SCALE GENOMIC DNA]</scope>
    <source>
        <strain evidence="2">I</strain>
    </source>
</reference>
<dbReference type="AlphaFoldDB" id="A0A211ZQ96"/>
<evidence type="ECO:0000313" key="1">
    <source>
        <dbReference type="EMBL" id="OWJ67452.1"/>
    </source>
</evidence>
<protein>
    <submittedName>
        <fullName evidence="1">Uncharacterized protein</fullName>
    </submittedName>
</protein>
<organism evidence="1 2">
    <name type="scientific">Inquilinus limosus</name>
    <dbReference type="NCBI Taxonomy" id="171674"/>
    <lineage>
        <taxon>Bacteria</taxon>
        <taxon>Pseudomonadati</taxon>
        <taxon>Pseudomonadota</taxon>
        <taxon>Alphaproteobacteria</taxon>
        <taxon>Rhodospirillales</taxon>
        <taxon>Rhodospirillaceae</taxon>
        <taxon>Inquilinus</taxon>
    </lineage>
</organism>
<keyword evidence="2" id="KW-1185">Reference proteome</keyword>
<dbReference type="EMBL" id="NHON01000013">
    <property type="protein sequence ID" value="OWJ67452.1"/>
    <property type="molecule type" value="Genomic_DNA"/>
</dbReference>
<dbReference type="Proteomes" id="UP000196655">
    <property type="component" value="Unassembled WGS sequence"/>
</dbReference>
<proteinExistence type="predicted"/>
<accession>A0A211ZQ96</accession>